<evidence type="ECO:0000259" key="8">
    <source>
        <dbReference type="Pfam" id="PF11262"/>
    </source>
</evidence>
<dbReference type="Pfam" id="PF11732">
    <property type="entry name" value="Thoc2"/>
    <property type="match status" value="1"/>
</dbReference>
<evidence type="ECO:0000259" key="9">
    <source>
        <dbReference type="Pfam" id="PF11732"/>
    </source>
</evidence>
<dbReference type="PANTHER" id="PTHR21597:SF0">
    <property type="entry name" value="THO COMPLEX SUBUNIT 2"/>
    <property type="match status" value="1"/>
</dbReference>
<feature type="domain" description="THO complex subunitTHOC2 C-terminal" evidence="8">
    <location>
        <begin position="883"/>
        <end position="1186"/>
    </location>
</feature>
<feature type="compositionally biased region" description="Basic and acidic residues" evidence="7">
    <location>
        <begin position="1301"/>
        <end position="1331"/>
    </location>
</feature>
<evidence type="ECO:0000256" key="2">
    <source>
        <dbReference type="ARBA" id="ARBA00007857"/>
    </source>
</evidence>
<evidence type="ECO:0000259" key="10">
    <source>
        <dbReference type="Pfam" id="PF16134"/>
    </source>
</evidence>
<feature type="compositionally biased region" description="Low complexity" evidence="7">
    <location>
        <begin position="1259"/>
        <end position="1279"/>
    </location>
</feature>
<dbReference type="EMBL" id="LJIJ01000554">
    <property type="protein sequence ID" value="ODM96311.1"/>
    <property type="molecule type" value="Genomic_DNA"/>
</dbReference>
<dbReference type="GO" id="GO:0000445">
    <property type="term" value="C:THO complex part of transcription export complex"/>
    <property type="evidence" value="ECO:0007669"/>
    <property type="project" value="TreeGrafter"/>
</dbReference>
<name>A0A1D2MTT4_ORCCI</name>
<comment type="similarity">
    <text evidence="2">Belongs to the THOC2 family.</text>
</comment>
<dbReference type="STRING" id="48709.A0A1D2MTT4"/>
<dbReference type="Proteomes" id="UP000094527">
    <property type="component" value="Unassembled WGS sequence"/>
</dbReference>
<proteinExistence type="inferred from homology"/>
<dbReference type="InterPro" id="IPR021726">
    <property type="entry name" value="THO_THOC2_N"/>
</dbReference>
<feature type="domain" description="THO complex subunit 2 N-terminal" evidence="10">
    <location>
        <begin position="134"/>
        <end position="408"/>
    </location>
</feature>
<dbReference type="GO" id="GO:0006397">
    <property type="term" value="P:mRNA processing"/>
    <property type="evidence" value="ECO:0007669"/>
    <property type="project" value="InterPro"/>
</dbReference>
<evidence type="ECO:0000256" key="3">
    <source>
        <dbReference type="ARBA" id="ARBA00019596"/>
    </source>
</evidence>
<sequence>MSPPPRKRGRGEKAVASSSIILANITKHLKKDRTVGAQPRWITSNFWTDWDRGSKKTFVAELKKYVKLLDSHDTSSKSTDHKSSTNGVSEDTNAVAATLEEYKSAVYLLIRASKGKRYTTLARACNDFLGFVYMERLDLENLQDTGAVNNKKAFSTKVIRTKTRIYYKQQKFNLFREESEGYSKVVSELCNPSSDNSVSYMARVIPCLVGRFNLDPNRVIDLVLEAFECQPNCKFFIPLLQSLRPSPETVCEIIGFKLQGQDRPPESLFVMIALLLQNNVIELDGIYSWLTPDDRVIHKEWDRELLDAREYARKSMIVSINKDKETDENDEMNSAEDRYLDNQKFLLIEALLSTGGWPFVKKLMDRLPEFCLISKRRIALKLIHFVEFMIQPLYATVHETTDRLGKRPITQLKDMSMNRKQIRNWSDLEQEMDIVLSIGPYVHFEPVLMYKLLRIMRTYLKQMKHSPPTDLYYKFLTVLDEVILPGLCFLDANCCIAQEIWAVMDYYPYQHRYRLYGSWKSEAILLLHPSLLRKRVDVLKKVKHLMRRISKENVKPMGRQLGKLSHSMPAVIFDYVLSQIQLFDNLISPVIDALKFLTTLSYDVLSYCLLEALSPGQSSNSASLSVMLMPNRPRTKHDGSTISPWLQSLCSFTGAICKKYTIELVPLLQYVANQLKAKQSLDLLLLKEIVQKMSNIEAAEEITNEQLDALAGGDILRAEAGYFGQVHASKKSASRLRDASSVNDLAVTLCILMAQQRHGIVYDDSNAIHTKLVGKLYDQCQDTLVQFGTFLSSSSSTEEYAKKIPSIDKLFLEYHVSADASFFLWRPLLSNAIIAKYDELRRAEKSHKSMSASQRQEKYALAANHILSPLISLVSSILPQKTWEDITPQFYVTFWSLTLFDLHVPSDSYAVQISRIKQSAASFAENKDMASSKLKKEQDRCNSLIEKLQEEERRQRDHVDRVMTKLKQEKDLWFAPRTAKSAKNETVTAFLQLCLFPRCIFTAPDALYCAHFVNIIHSLATQNFSTLICYDRIFCDIIYTVTSCTENEASRYGRFLCALLGTVMRWHGNKAVFEKECARFPGFVTKFRASNSSSAESSDHVDYENFRHVCHKWHYKITKCVIVCLESKDYIQIRNSLIVLKEILPYFPKVTNLGAAVERWVERVRVDEKDKRQDLFALATSYIGQLKARWNTLVAEEDFHEKVISPEKPVKRPAKDDSSGSSSTTKDAKSKPIPRTEPMEVSTTDSAPSKSDAPATNPSGGSKTSKPTSTESAASSPVVTKKEPVEEAPVPKPPKASSSSESRRETSKVREPTESRSENVVEKSSKSEKRSSSSRPESHSSSSSKKESQEVKVKKETSSSSDRRTSDSDRSRGMTKASMQRK</sequence>
<feature type="compositionally biased region" description="Low complexity" evidence="7">
    <location>
        <begin position="1333"/>
        <end position="1343"/>
    </location>
</feature>
<comment type="subcellular location">
    <subcellularLocation>
        <location evidence="1">Nucleus</location>
    </subcellularLocation>
</comment>
<dbReference type="GO" id="GO:0003729">
    <property type="term" value="F:mRNA binding"/>
    <property type="evidence" value="ECO:0007669"/>
    <property type="project" value="TreeGrafter"/>
</dbReference>
<comment type="caution">
    <text evidence="11">The sequence shown here is derived from an EMBL/GenBank/DDBJ whole genome shotgun (WGS) entry which is preliminary data.</text>
</comment>
<keyword evidence="6" id="KW-0175">Coiled coil</keyword>
<dbReference type="OMA" id="QERWTCI"/>
<evidence type="ECO:0000256" key="1">
    <source>
        <dbReference type="ARBA" id="ARBA00004123"/>
    </source>
</evidence>
<gene>
    <name evidence="11" type="ORF">Ocin01_10374</name>
</gene>
<dbReference type="InterPro" id="IPR032302">
    <property type="entry name" value="THOC2_N"/>
</dbReference>
<feature type="compositionally biased region" description="Polar residues" evidence="7">
    <location>
        <begin position="1241"/>
        <end position="1258"/>
    </location>
</feature>
<dbReference type="InterPro" id="IPR021418">
    <property type="entry name" value="THO_THOC2_C"/>
</dbReference>
<dbReference type="Pfam" id="PF11262">
    <property type="entry name" value="Tho2"/>
    <property type="match status" value="1"/>
</dbReference>
<organism evidence="11 12">
    <name type="scientific">Orchesella cincta</name>
    <name type="common">Springtail</name>
    <name type="synonym">Podura cincta</name>
    <dbReference type="NCBI Taxonomy" id="48709"/>
    <lineage>
        <taxon>Eukaryota</taxon>
        <taxon>Metazoa</taxon>
        <taxon>Ecdysozoa</taxon>
        <taxon>Arthropoda</taxon>
        <taxon>Hexapoda</taxon>
        <taxon>Collembola</taxon>
        <taxon>Entomobryomorpha</taxon>
        <taxon>Entomobryoidea</taxon>
        <taxon>Orchesellidae</taxon>
        <taxon>Orchesellinae</taxon>
        <taxon>Orchesella</taxon>
    </lineage>
</organism>
<evidence type="ECO:0000313" key="11">
    <source>
        <dbReference type="EMBL" id="ODM96311.1"/>
    </source>
</evidence>
<evidence type="ECO:0000313" key="12">
    <source>
        <dbReference type="Proteomes" id="UP000094527"/>
    </source>
</evidence>
<keyword evidence="12" id="KW-1185">Reference proteome</keyword>
<evidence type="ECO:0000256" key="4">
    <source>
        <dbReference type="ARBA" id="ARBA00023242"/>
    </source>
</evidence>
<comment type="subunit">
    <text evidence="5">Component of the THO subcomplex, which is composed of THOC1, THOC2, THOC3, THOC5, THOC6 and THOC7. The THO subcomplex interacts with DDX39B to form the THO-DDX39B complex which multimerizes into a 28-subunit tetrameric assembly. Component of the transcription/export (TREX) complex at least composed of ALYREF/THOC4, DDX39B, SARNP/CIP29, CHTOP and the THO subcomplex; in the complex interacts with THOC1, THOC3, THOC5, THOC7 and DDX39B. TREX seems to have a dynamic structure involving ATP-dependent remodeling. Interacts with POLDIP3 and ZC3H11A.</text>
</comment>
<keyword evidence="4" id="KW-0539">Nucleus</keyword>
<dbReference type="OrthoDB" id="29024at2759"/>
<feature type="domain" description="THO complex subunit 2 N-terminal" evidence="10">
    <location>
        <begin position="420"/>
        <end position="559"/>
    </location>
</feature>
<feature type="compositionally biased region" description="Basic and acidic residues" evidence="7">
    <location>
        <begin position="1204"/>
        <end position="1218"/>
    </location>
</feature>
<dbReference type="InterPro" id="IPR040007">
    <property type="entry name" value="Tho2"/>
</dbReference>
<evidence type="ECO:0000256" key="6">
    <source>
        <dbReference type="SAM" id="Coils"/>
    </source>
</evidence>
<feature type="domain" description="THO complex subunitTHOC2 N-terminal" evidence="9">
    <location>
        <begin position="561"/>
        <end position="649"/>
    </location>
</feature>
<feature type="compositionally biased region" description="Basic and acidic residues" evidence="7">
    <location>
        <begin position="1344"/>
        <end position="1372"/>
    </location>
</feature>
<dbReference type="Pfam" id="PF16134">
    <property type="entry name" value="THOC2_N"/>
    <property type="match status" value="2"/>
</dbReference>
<feature type="coiled-coil region" evidence="6">
    <location>
        <begin position="931"/>
        <end position="965"/>
    </location>
</feature>
<feature type="region of interest" description="Disordered" evidence="7">
    <location>
        <begin position="1204"/>
        <end position="1382"/>
    </location>
</feature>
<evidence type="ECO:0000256" key="5">
    <source>
        <dbReference type="ARBA" id="ARBA00047033"/>
    </source>
</evidence>
<dbReference type="PANTHER" id="PTHR21597">
    <property type="entry name" value="THO2 PROTEIN"/>
    <property type="match status" value="1"/>
</dbReference>
<accession>A0A1D2MTT4</accession>
<dbReference type="GO" id="GO:0006406">
    <property type="term" value="P:mRNA export from nucleus"/>
    <property type="evidence" value="ECO:0007669"/>
    <property type="project" value="InterPro"/>
</dbReference>
<reference evidence="11 12" key="1">
    <citation type="journal article" date="2016" name="Genome Biol. Evol.">
        <title>Gene Family Evolution Reflects Adaptation to Soil Environmental Stressors in the Genome of the Collembolan Orchesella cincta.</title>
        <authorList>
            <person name="Faddeeva-Vakhrusheva A."/>
            <person name="Derks M.F."/>
            <person name="Anvar S.Y."/>
            <person name="Agamennone V."/>
            <person name="Suring W."/>
            <person name="Smit S."/>
            <person name="van Straalen N.M."/>
            <person name="Roelofs D."/>
        </authorList>
    </citation>
    <scope>NUCLEOTIDE SEQUENCE [LARGE SCALE GENOMIC DNA]</scope>
    <source>
        <tissue evidence="11">Mixed pool</tissue>
    </source>
</reference>
<protein>
    <recommendedName>
        <fullName evidence="3">THO complex subunit 2</fullName>
    </recommendedName>
</protein>
<evidence type="ECO:0000256" key="7">
    <source>
        <dbReference type="SAM" id="MobiDB-lite"/>
    </source>
</evidence>